<feature type="transmembrane region" description="Helical" evidence="1">
    <location>
        <begin position="287"/>
        <end position="309"/>
    </location>
</feature>
<feature type="transmembrane region" description="Helical" evidence="1">
    <location>
        <begin position="374"/>
        <end position="392"/>
    </location>
</feature>
<evidence type="ECO:0000313" key="3">
    <source>
        <dbReference type="Proteomes" id="UP000438182"/>
    </source>
</evidence>
<organism evidence="2 3">
    <name type="scientific">Agromyces seonyuensis</name>
    <dbReference type="NCBI Taxonomy" id="2662446"/>
    <lineage>
        <taxon>Bacteria</taxon>
        <taxon>Bacillati</taxon>
        <taxon>Actinomycetota</taxon>
        <taxon>Actinomycetes</taxon>
        <taxon>Micrococcales</taxon>
        <taxon>Microbacteriaceae</taxon>
        <taxon>Agromyces</taxon>
    </lineage>
</organism>
<accession>A0A6I4NZI6</accession>
<proteinExistence type="predicted"/>
<dbReference type="InterPro" id="IPR010640">
    <property type="entry name" value="Low_temperature_requirement_A"/>
</dbReference>
<keyword evidence="3" id="KW-1185">Reference proteome</keyword>
<feature type="transmembrane region" description="Helical" evidence="1">
    <location>
        <begin position="32"/>
        <end position="49"/>
    </location>
</feature>
<name>A0A6I4NZI6_9MICO</name>
<protein>
    <submittedName>
        <fullName evidence="2">Low temperature requirement protein A</fullName>
    </submittedName>
</protein>
<dbReference type="PANTHER" id="PTHR36840">
    <property type="entry name" value="BLL5714 PROTEIN"/>
    <property type="match status" value="1"/>
</dbReference>
<comment type="caution">
    <text evidence="2">The sequence shown here is derived from an EMBL/GenBank/DDBJ whole genome shotgun (WGS) entry which is preliminary data.</text>
</comment>
<feature type="transmembrane region" description="Helical" evidence="1">
    <location>
        <begin position="321"/>
        <end position="340"/>
    </location>
</feature>
<keyword evidence="1" id="KW-1133">Transmembrane helix</keyword>
<feature type="transmembrane region" description="Helical" evidence="1">
    <location>
        <begin position="91"/>
        <end position="112"/>
    </location>
</feature>
<keyword evidence="1" id="KW-0472">Membrane</keyword>
<evidence type="ECO:0000313" key="2">
    <source>
        <dbReference type="EMBL" id="MWB97845.1"/>
    </source>
</evidence>
<evidence type="ECO:0000256" key="1">
    <source>
        <dbReference type="SAM" id="Phobius"/>
    </source>
</evidence>
<dbReference type="AlphaFoldDB" id="A0A6I4NZI6"/>
<reference evidence="2 3" key="1">
    <citation type="submission" date="2019-12" db="EMBL/GenBank/DDBJ databases">
        <authorList>
            <person name="Kim Y.S."/>
        </authorList>
    </citation>
    <scope>NUCLEOTIDE SEQUENCE [LARGE SCALE GENOMIC DNA]</scope>
    <source>
        <strain evidence="2 3">MMS17-SY077</strain>
    </source>
</reference>
<dbReference type="Proteomes" id="UP000438182">
    <property type="component" value="Unassembled WGS sequence"/>
</dbReference>
<feature type="transmembrane region" description="Helical" evidence="1">
    <location>
        <begin position="352"/>
        <end position="368"/>
    </location>
</feature>
<feature type="transmembrane region" description="Helical" evidence="1">
    <location>
        <begin position="118"/>
        <end position="141"/>
    </location>
</feature>
<sequence>MATATTHSGARARVRGSAVPTRAADRTTPFEIFFDLVFVFALTRVVALVEANPGAKSLVRALVLLLMLWWAWCAFIWLGNQVRLDRGFVRVGMLVAMAALFVVGLVIPEAWHELPGRIAPAVILAIAFTVVRGCYLVLFALIAWPHRRLRTQILLDVVPQSVSIGLVFIGAGLGGTWQTALWATAFVVDFVGGRSASQYRGWRVGSARHFAERHDLVLIIALGETVLATGARVDLWTSAPAALAVALLGFLTTASLWWAFFGRLSADAAVVLGSSDRARRSALARDAYTLGHFPIVAGVVLVALGSALVLDDVSVAPNAPADAVSVVALAGGAVSFLLGLETFRWVLFRRRRRASIVAAAAVLVAAAASPWIPAWTVAAAIAAIVTVASSLVGRTTPPTAARGQHPLS</sequence>
<keyword evidence="1" id="KW-0812">Transmembrane</keyword>
<dbReference type="EMBL" id="WSTA01000013">
    <property type="protein sequence ID" value="MWB97845.1"/>
    <property type="molecule type" value="Genomic_DNA"/>
</dbReference>
<feature type="transmembrane region" description="Helical" evidence="1">
    <location>
        <begin position="239"/>
        <end position="260"/>
    </location>
</feature>
<gene>
    <name evidence="2" type="ORF">GB864_04670</name>
</gene>
<dbReference type="Pfam" id="PF06772">
    <property type="entry name" value="LtrA"/>
    <property type="match status" value="1"/>
</dbReference>
<dbReference type="RefSeq" id="WP_160423186.1">
    <property type="nucleotide sequence ID" value="NZ_WSTA01000013.1"/>
</dbReference>
<dbReference type="PANTHER" id="PTHR36840:SF1">
    <property type="entry name" value="BLL5714 PROTEIN"/>
    <property type="match status" value="1"/>
</dbReference>
<feature type="transmembrane region" description="Helical" evidence="1">
    <location>
        <begin position="61"/>
        <end position="79"/>
    </location>
</feature>